<keyword evidence="5" id="KW-0418">Kinase</keyword>
<comment type="catalytic activity">
    <reaction evidence="8">
        <text>L-seryl-[protein] + ATP = O-phospho-L-seryl-[protein] + ADP + H(+)</text>
        <dbReference type="Rhea" id="RHEA:17989"/>
        <dbReference type="Rhea" id="RHEA-COMP:9863"/>
        <dbReference type="Rhea" id="RHEA-COMP:11604"/>
        <dbReference type="ChEBI" id="CHEBI:15378"/>
        <dbReference type="ChEBI" id="CHEBI:29999"/>
        <dbReference type="ChEBI" id="CHEBI:30616"/>
        <dbReference type="ChEBI" id="CHEBI:83421"/>
        <dbReference type="ChEBI" id="CHEBI:456216"/>
        <dbReference type="EC" id="2.7.11.1"/>
    </reaction>
</comment>
<feature type="compositionally biased region" description="Basic and acidic residues" evidence="9">
    <location>
        <begin position="1"/>
        <end position="10"/>
    </location>
</feature>
<keyword evidence="12" id="KW-1185">Reference proteome</keyword>
<feature type="domain" description="RIO-type" evidence="10">
    <location>
        <begin position="266"/>
        <end position="302"/>
    </location>
</feature>
<dbReference type="Pfam" id="PF01163">
    <property type="entry name" value="RIO1"/>
    <property type="match status" value="1"/>
</dbReference>
<dbReference type="AlphaFoldDB" id="A0A167FBH1"/>
<keyword evidence="6" id="KW-0067">ATP-binding</keyword>
<dbReference type="EC" id="2.7.11.1" evidence="1"/>
<keyword evidence="3" id="KW-0808">Transferase</keyword>
<evidence type="ECO:0000256" key="6">
    <source>
        <dbReference type="ARBA" id="ARBA00022840"/>
    </source>
</evidence>
<dbReference type="EMBL" id="AZHC01000009">
    <property type="protein sequence ID" value="OAA45035.1"/>
    <property type="molecule type" value="Genomic_DNA"/>
</dbReference>
<evidence type="ECO:0000256" key="9">
    <source>
        <dbReference type="SAM" id="MobiDB-lite"/>
    </source>
</evidence>
<keyword evidence="2" id="KW-0723">Serine/threonine-protein kinase</keyword>
<evidence type="ECO:0000256" key="3">
    <source>
        <dbReference type="ARBA" id="ARBA00022679"/>
    </source>
</evidence>
<comment type="caution">
    <text evidence="11">The sequence shown here is derived from an EMBL/GenBank/DDBJ whole genome shotgun (WGS) entry which is preliminary data.</text>
</comment>
<evidence type="ECO:0000313" key="12">
    <source>
        <dbReference type="Proteomes" id="UP000243498"/>
    </source>
</evidence>
<reference evidence="11 12" key="1">
    <citation type="journal article" date="2016" name="Genome Biol. Evol.">
        <title>Divergent and convergent evolution of fungal pathogenicity.</title>
        <authorList>
            <person name="Shang Y."/>
            <person name="Xiao G."/>
            <person name="Zheng P."/>
            <person name="Cen K."/>
            <person name="Zhan S."/>
            <person name="Wang C."/>
        </authorList>
    </citation>
    <scope>NUCLEOTIDE SEQUENCE [LARGE SCALE GENOMIC DNA]</scope>
    <source>
        <strain evidence="11 12">RCEF 4871</strain>
    </source>
</reference>
<dbReference type="GO" id="GO:0005524">
    <property type="term" value="F:ATP binding"/>
    <property type="evidence" value="ECO:0007669"/>
    <property type="project" value="UniProtKB-KW"/>
</dbReference>
<proteinExistence type="predicted"/>
<keyword evidence="4" id="KW-0547">Nucleotide-binding</keyword>
<dbReference type="OrthoDB" id="2687876at2759"/>
<dbReference type="InterPro" id="IPR018934">
    <property type="entry name" value="RIO_dom"/>
</dbReference>
<feature type="region of interest" description="Disordered" evidence="9">
    <location>
        <begin position="1"/>
        <end position="29"/>
    </location>
</feature>
<name>A0A167FBH1_METRR</name>
<accession>A0A167FBH1</accession>
<sequence>MSEREDDTRHCTSTSTFEDSGEKQNLVTTRDSKLRLPPTALLSPFRWRHGLSFGESSHYVTSALDHSWLILRGSADAAPGDCLYRIRRHAHWQPDRIVYVWLKCPDLIPDEELRAFGPSVVRALSQLPAWRESWKTLTVSAENSVVQTQSDIFKPHSLPTDVLFEGYPFFDLLKLQDLKAVKSRTWSCLHHGRRCYLKTARFQFEVNALAREVNAYHALRNSDLCPNIVGYVYEESPDRVVGFLMEEIVGYHPTIDDLAPCETALRKLHNMGITHGDLHKYNIIIAVDGAKFIDFEQAALRDDTEEWPNTVQKEHEELRDKLLDMSGLGRPLGVAD</sequence>
<evidence type="ECO:0000256" key="2">
    <source>
        <dbReference type="ARBA" id="ARBA00022527"/>
    </source>
</evidence>
<evidence type="ECO:0000313" key="11">
    <source>
        <dbReference type="EMBL" id="OAA45035.1"/>
    </source>
</evidence>
<protein>
    <recommendedName>
        <fullName evidence="1">non-specific serine/threonine protein kinase</fullName>
        <ecNumber evidence="1">2.7.11.1</ecNumber>
    </recommendedName>
</protein>
<evidence type="ECO:0000256" key="4">
    <source>
        <dbReference type="ARBA" id="ARBA00022741"/>
    </source>
</evidence>
<evidence type="ECO:0000256" key="5">
    <source>
        <dbReference type="ARBA" id="ARBA00022777"/>
    </source>
</evidence>
<evidence type="ECO:0000256" key="8">
    <source>
        <dbReference type="ARBA" id="ARBA00048679"/>
    </source>
</evidence>
<evidence type="ECO:0000256" key="7">
    <source>
        <dbReference type="ARBA" id="ARBA00047899"/>
    </source>
</evidence>
<dbReference type="STRING" id="1081105.A0A167FBH1"/>
<gene>
    <name evidence="11" type="ORF">NOR_03789</name>
</gene>
<comment type="catalytic activity">
    <reaction evidence="7">
        <text>L-threonyl-[protein] + ATP = O-phospho-L-threonyl-[protein] + ADP + H(+)</text>
        <dbReference type="Rhea" id="RHEA:46608"/>
        <dbReference type="Rhea" id="RHEA-COMP:11060"/>
        <dbReference type="Rhea" id="RHEA-COMP:11605"/>
        <dbReference type="ChEBI" id="CHEBI:15378"/>
        <dbReference type="ChEBI" id="CHEBI:30013"/>
        <dbReference type="ChEBI" id="CHEBI:30616"/>
        <dbReference type="ChEBI" id="CHEBI:61977"/>
        <dbReference type="ChEBI" id="CHEBI:456216"/>
        <dbReference type="EC" id="2.7.11.1"/>
    </reaction>
</comment>
<feature type="compositionally biased region" description="Polar residues" evidence="9">
    <location>
        <begin position="11"/>
        <end position="29"/>
    </location>
</feature>
<dbReference type="Gene3D" id="1.10.510.10">
    <property type="entry name" value="Transferase(Phosphotransferase) domain 1"/>
    <property type="match status" value="1"/>
</dbReference>
<dbReference type="GO" id="GO:0004674">
    <property type="term" value="F:protein serine/threonine kinase activity"/>
    <property type="evidence" value="ECO:0007669"/>
    <property type="project" value="UniProtKB-KW"/>
</dbReference>
<evidence type="ECO:0000259" key="10">
    <source>
        <dbReference type="Pfam" id="PF01163"/>
    </source>
</evidence>
<dbReference type="SUPFAM" id="SSF56112">
    <property type="entry name" value="Protein kinase-like (PK-like)"/>
    <property type="match status" value="1"/>
</dbReference>
<dbReference type="InterPro" id="IPR011009">
    <property type="entry name" value="Kinase-like_dom_sf"/>
</dbReference>
<organism evidence="11 12">
    <name type="scientific">Metarhizium rileyi (strain RCEF 4871)</name>
    <name type="common">Nomuraea rileyi</name>
    <dbReference type="NCBI Taxonomy" id="1649241"/>
    <lineage>
        <taxon>Eukaryota</taxon>
        <taxon>Fungi</taxon>
        <taxon>Dikarya</taxon>
        <taxon>Ascomycota</taxon>
        <taxon>Pezizomycotina</taxon>
        <taxon>Sordariomycetes</taxon>
        <taxon>Hypocreomycetidae</taxon>
        <taxon>Hypocreales</taxon>
        <taxon>Clavicipitaceae</taxon>
        <taxon>Metarhizium</taxon>
    </lineage>
</organism>
<dbReference type="Proteomes" id="UP000243498">
    <property type="component" value="Unassembled WGS sequence"/>
</dbReference>
<evidence type="ECO:0000256" key="1">
    <source>
        <dbReference type="ARBA" id="ARBA00012513"/>
    </source>
</evidence>